<feature type="non-terminal residue" evidence="6">
    <location>
        <position position="122"/>
    </location>
</feature>
<dbReference type="OrthoDB" id="442428at2759"/>
<dbReference type="GO" id="GO:0004722">
    <property type="term" value="F:protein serine/threonine phosphatase activity"/>
    <property type="evidence" value="ECO:0007669"/>
    <property type="project" value="UniProtKB-EC"/>
</dbReference>
<dbReference type="SUPFAM" id="SSF56300">
    <property type="entry name" value="Metallo-dependent phosphatases"/>
    <property type="match status" value="1"/>
</dbReference>
<evidence type="ECO:0000256" key="2">
    <source>
        <dbReference type="ARBA" id="ARBA00022723"/>
    </source>
</evidence>
<comment type="cofactor">
    <cofactor evidence="1">
        <name>Mn(2+)</name>
        <dbReference type="ChEBI" id="CHEBI:29035"/>
    </cofactor>
</comment>
<comment type="similarity">
    <text evidence="4">Belongs to the PPP phosphatase family.</text>
</comment>
<name>A0A7L1DC02_9PASS</name>
<keyword evidence="3" id="KW-0464">Manganese</keyword>
<evidence type="ECO:0000313" key="6">
    <source>
        <dbReference type="EMBL" id="NXM74407.1"/>
    </source>
</evidence>
<evidence type="ECO:0000256" key="4">
    <source>
        <dbReference type="RuleBase" id="RU004273"/>
    </source>
</evidence>
<accession>A0A7L1DC02</accession>
<dbReference type="EMBL" id="VXBA01004173">
    <property type="protein sequence ID" value="NXM74407.1"/>
    <property type="molecule type" value="Genomic_DNA"/>
</dbReference>
<dbReference type="Gene3D" id="3.60.21.10">
    <property type="match status" value="1"/>
</dbReference>
<dbReference type="Pfam" id="PF00149">
    <property type="entry name" value="Metallophos"/>
    <property type="match status" value="1"/>
</dbReference>
<evidence type="ECO:0000313" key="7">
    <source>
        <dbReference type="Proteomes" id="UP000553648"/>
    </source>
</evidence>
<gene>
    <name evidence="6" type="primary">Ppef2_1</name>
    <name evidence="6" type="ORF">SERLUN_R05144</name>
</gene>
<comment type="caution">
    <text evidence="6">The sequence shown here is derived from an EMBL/GenBank/DDBJ whole genome shotgun (WGS) entry which is preliminary data.</text>
</comment>
<dbReference type="Proteomes" id="UP000553648">
    <property type="component" value="Unassembled WGS sequence"/>
</dbReference>
<organism evidence="6 7">
    <name type="scientific">Serilophus lunatus</name>
    <name type="common">silver-breasted broadbill</name>
    <dbReference type="NCBI Taxonomy" id="239386"/>
    <lineage>
        <taxon>Eukaryota</taxon>
        <taxon>Metazoa</taxon>
        <taxon>Chordata</taxon>
        <taxon>Craniata</taxon>
        <taxon>Vertebrata</taxon>
        <taxon>Euteleostomi</taxon>
        <taxon>Archelosauria</taxon>
        <taxon>Archosauria</taxon>
        <taxon>Dinosauria</taxon>
        <taxon>Saurischia</taxon>
        <taxon>Theropoda</taxon>
        <taxon>Coelurosauria</taxon>
        <taxon>Aves</taxon>
        <taxon>Neognathae</taxon>
        <taxon>Neoaves</taxon>
        <taxon>Telluraves</taxon>
        <taxon>Australaves</taxon>
        <taxon>Passeriformes</taxon>
        <taxon>Eurylaimidae</taxon>
        <taxon>Serilophus</taxon>
    </lineage>
</organism>
<dbReference type="PANTHER" id="PTHR45668">
    <property type="entry name" value="SERINE/THREONINE-PROTEIN PHOSPHATASE 5-RELATED"/>
    <property type="match status" value="1"/>
</dbReference>
<sequence length="122" mass="14333">LHAHYVLQLLYETRKVLSLMPNINVLSTSYSRDITICGDLHGSLDDLLLIFYKNGLPSQQNRYVFNGDYVDRGENSMEILIILFVFFLLYPNDLHLNRGNHEDYIVNLRYGFTKEVSRKYKV</sequence>
<dbReference type="GO" id="GO:0046872">
    <property type="term" value="F:metal ion binding"/>
    <property type="evidence" value="ECO:0007669"/>
    <property type="project" value="UniProtKB-KW"/>
</dbReference>
<dbReference type="InterPro" id="IPR051134">
    <property type="entry name" value="PPP_phosphatase"/>
</dbReference>
<protein>
    <recommendedName>
        <fullName evidence="4">Serine/threonine-protein phosphatase</fullName>
        <ecNumber evidence="4">3.1.3.16</ecNumber>
    </recommendedName>
</protein>
<keyword evidence="2" id="KW-0479">Metal-binding</keyword>
<feature type="domain" description="Serine/threonine specific protein phosphatases" evidence="5">
    <location>
        <begin position="97"/>
        <end position="102"/>
    </location>
</feature>
<dbReference type="EC" id="3.1.3.16" evidence="4"/>
<dbReference type="InterPro" id="IPR006186">
    <property type="entry name" value="Ser/Thr-sp_prot-phosphatase"/>
</dbReference>
<keyword evidence="4" id="KW-0378">Hydrolase</keyword>
<feature type="non-terminal residue" evidence="6">
    <location>
        <position position="1"/>
    </location>
</feature>
<dbReference type="PROSITE" id="PS00125">
    <property type="entry name" value="SER_THR_PHOSPHATASE"/>
    <property type="match status" value="1"/>
</dbReference>
<dbReference type="PRINTS" id="PR00114">
    <property type="entry name" value="STPHPHTASE"/>
</dbReference>
<evidence type="ECO:0000259" key="5">
    <source>
        <dbReference type="PROSITE" id="PS00125"/>
    </source>
</evidence>
<dbReference type="AlphaFoldDB" id="A0A7L1DC02"/>
<dbReference type="InterPro" id="IPR004843">
    <property type="entry name" value="Calcineurin-like_PHP"/>
</dbReference>
<dbReference type="PANTHER" id="PTHR45668:SF1">
    <property type="entry name" value="SERINE_THREONINE-PROTEIN PHOSPHATASE WITH EF-HANDS 1"/>
    <property type="match status" value="1"/>
</dbReference>
<proteinExistence type="inferred from homology"/>
<reference evidence="6 7" key="1">
    <citation type="submission" date="2019-09" db="EMBL/GenBank/DDBJ databases">
        <title>Bird 10,000 Genomes (B10K) Project - Family phase.</title>
        <authorList>
            <person name="Zhang G."/>
        </authorList>
    </citation>
    <scope>NUCLEOTIDE SEQUENCE [LARGE SCALE GENOMIC DNA]</scope>
    <source>
        <strain evidence="6">B10K-DU-002-03</strain>
        <tissue evidence="6">Muscle</tissue>
    </source>
</reference>
<evidence type="ECO:0000256" key="3">
    <source>
        <dbReference type="ARBA" id="ARBA00023211"/>
    </source>
</evidence>
<evidence type="ECO:0000256" key="1">
    <source>
        <dbReference type="ARBA" id="ARBA00001936"/>
    </source>
</evidence>
<keyword evidence="7" id="KW-1185">Reference proteome</keyword>
<dbReference type="InterPro" id="IPR029052">
    <property type="entry name" value="Metallo-depent_PP-like"/>
</dbReference>
<comment type="catalytic activity">
    <reaction evidence="4">
        <text>O-phospho-L-threonyl-[protein] + H2O = L-threonyl-[protein] + phosphate</text>
        <dbReference type="Rhea" id="RHEA:47004"/>
        <dbReference type="Rhea" id="RHEA-COMP:11060"/>
        <dbReference type="Rhea" id="RHEA-COMP:11605"/>
        <dbReference type="ChEBI" id="CHEBI:15377"/>
        <dbReference type="ChEBI" id="CHEBI:30013"/>
        <dbReference type="ChEBI" id="CHEBI:43474"/>
        <dbReference type="ChEBI" id="CHEBI:61977"/>
        <dbReference type="EC" id="3.1.3.16"/>
    </reaction>
</comment>
<dbReference type="SMART" id="SM00156">
    <property type="entry name" value="PP2Ac"/>
    <property type="match status" value="1"/>
</dbReference>